<dbReference type="PANTHER" id="PTHR45956:SF6">
    <property type="entry name" value="RUN DOMAIN-CONTAINING PROTEIN"/>
    <property type="match status" value="1"/>
</dbReference>
<dbReference type="InterPro" id="IPR037213">
    <property type="entry name" value="Run_dom_sf"/>
</dbReference>
<accession>A0A177WLN3</accession>
<dbReference type="Pfam" id="PF02759">
    <property type="entry name" value="RUN"/>
    <property type="match status" value="1"/>
</dbReference>
<evidence type="ECO:0000259" key="3">
    <source>
        <dbReference type="PROSITE" id="PS50826"/>
    </source>
</evidence>
<feature type="domain" description="RUN" evidence="3">
    <location>
        <begin position="139"/>
        <end position="337"/>
    </location>
</feature>
<dbReference type="OrthoDB" id="10029904at2759"/>
<reference evidence="4 5" key="2">
    <citation type="submission" date="2016-05" db="EMBL/GenBank/DDBJ databases">
        <title>Lineage-specific infection strategies underlie the spectrum of fungal disease in amphibians.</title>
        <authorList>
            <person name="Cuomo C.A."/>
            <person name="Farrer R.A."/>
            <person name="James T."/>
            <person name="Longcore J."/>
            <person name="Birren B."/>
        </authorList>
    </citation>
    <scope>NUCLEOTIDE SEQUENCE [LARGE SCALE GENOMIC DNA]</scope>
    <source>
        <strain evidence="4 5">JEL423</strain>
    </source>
</reference>
<dbReference type="SUPFAM" id="SSF140741">
    <property type="entry name" value="RUN domain-like"/>
    <property type="match status" value="1"/>
</dbReference>
<evidence type="ECO:0000256" key="1">
    <source>
        <dbReference type="ARBA" id="ARBA00023054"/>
    </source>
</evidence>
<dbReference type="Gene3D" id="1.20.58.900">
    <property type="match status" value="1"/>
</dbReference>
<reference evidence="4 5" key="1">
    <citation type="submission" date="2006-10" db="EMBL/GenBank/DDBJ databases">
        <title>The Genome Sequence of Batrachochytrium dendrobatidis JEL423.</title>
        <authorList>
            <consortium name="The Broad Institute Genome Sequencing Platform"/>
            <person name="Birren B."/>
            <person name="Lander E."/>
            <person name="Galagan J."/>
            <person name="Cuomo C."/>
            <person name="Devon K."/>
            <person name="Jaffe D."/>
            <person name="Butler J."/>
            <person name="Alvarez P."/>
            <person name="Gnerre S."/>
            <person name="Grabherr M."/>
            <person name="Kleber M."/>
            <person name="Mauceli E."/>
            <person name="Brockman W."/>
            <person name="Young S."/>
            <person name="LaButti K."/>
            <person name="Sykes S."/>
            <person name="DeCaprio D."/>
            <person name="Crawford M."/>
            <person name="Koehrsen M."/>
            <person name="Engels R."/>
            <person name="Montgomery P."/>
            <person name="Pearson M."/>
            <person name="Howarth C."/>
            <person name="Larson L."/>
            <person name="White J."/>
            <person name="O'Leary S."/>
            <person name="Kodira C."/>
            <person name="Zeng Q."/>
            <person name="Yandava C."/>
            <person name="Alvarado L."/>
            <person name="Longcore J."/>
            <person name="James T."/>
        </authorList>
    </citation>
    <scope>NUCLEOTIDE SEQUENCE [LARGE SCALE GENOMIC DNA]</scope>
    <source>
        <strain evidence="4 5">JEL423</strain>
    </source>
</reference>
<protein>
    <recommendedName>
        <fullName evidence="3">RUN domain-containing protein</fullName>
    </recommendedName>
</protein>
<dbReference type="Proteomes" id="UP000077115">
    <property type="component" value="Unassembled WGS sequence"/>
</dbReference>
<dbReference type="STRING" id="403673.A0A177WLN3"/>
<dbReference type="VEuPathDB" id="FungiDB:BDEG_24411"/>
<dbReference type="AlphaFoldDB" id="A0A177WLN3"/>
<dbReference type="PROSITE" id="PS50826">
    <property type="entry name" value="RUN"/>
    <property type="match status" value="1"/>
</dbReference>
<gene>
    <name evidence="4" type="ORF">BDEG_24411</name>
</gene>
<dbReference type="InterPro" id="IPR004012">
    <property type="entry name" value="Run_dom"/>
</dbReference>
<dbReference type="EMBL" id="DS022304">
    <property type="protein sequence ID" value="OAJ40706.1"/>
    <property type="molecule type" value="Genomic_DNA"/>
</dbReference>
<dbReference type="InterPro" id="IPR047335">
    <property type="entry name" value="RUFY1-3"/>
</dbReference>
<evidence type="ECO:0000256" key="2">
    <source>
        <dbReference type="SAM" id="Coils"/>
    </source>
</evidence>
<keyword evidence="1 2" id="KW-0175">Coiled coil</keyword>
<feature type="coiled-coil region" evidence="2">
    <location>
        <begin position="412"/>
        <end position="439"/>
    </location>
</feature>
<evidence type="ECO:0000313" key="4">
    <source>
        <dbReference type="EMBL" id="OAJ40706.1"/>
    </source>
</evidence>
<sequence>MKRHSEELEINPQQSNDYRRKRVYVNMAVVACVWYDWSCVTCQYNNYAEYLTRLFSAKRRLDRPERLLKSNVEFLKHQFDILRMAQPTELEVAAAPAPAHASAETTTKDGIQKAFKIYARFKDALSKLVDEATRVKSLDQSNQHLTELNDILESVLLHGFKNRRQWLRSSTLNRPITSADVWPFIQFSLEYASSNTLVVSPDGTPSTSPLTATGFGSFSSLSSLASRAYTSPNSPTYCSAFPATVATTNLLSTVVALTESASETRTKSKYFPLIQTVVAALMQQTLGDHIHSMSEFPQLNQWYEPWAIMRTPDIITPISGMLQGLSQLEFNFCLKESETSDDENLNKLKYKPSVSQLLLDRGEEVLKSGLAATWTTFGRVQSRVEAARGMLDLSKPIDRSASPELVAAKDSISKLASDQQALTNKLDEALEALNSERRARLAIEVELVSVKMARDKEVTRLRKEMGRLGNQLTILDLNRLMFNSCFFKVR</sequence>
<dbReference type="PANTHER" id="PTHR45956">
    <property type="entry name" value="RUN AND FYVE DOMAIN-CONTAINING PROTEIN 2-LIKE PROTEIN"/>
    <property type="match status" value="1"/>
</dbReference>
<dbReference type="SMART" id="SM00593">
    <property type="entry name" value="RUN"/>
    <property type="match status" value="1"/>
</dbReference>
<evidence type="ECO:0000313" key="5">
    <source>
        <dbReference type="Proteomes" id="UP000077115"/>
    </source>
</evidence>
<organism evidence="4 5">
    <name type="scientific">Batrachochytrium dendrobatidis (strain JEL423)</name>
    <dbReference type="NCBI Taxonomy" id="403673"/>
    <lineage>
        <taxon>Eukaryota</taxon>
        <taxon>Fungi</taxon>
        <taxon>Fungi incertae sedis</taxon>
        <taxon>Chytridiomycota</taxon>
        <taxon>Chytridiomycota incertae sedis</taxon>
        <taxon>Chytridiomycetes</taxon>
        <taxon>Rhizophydiales</taxon>
        <taxon>Rhizophydiales incertae sedis</taxon>
        <taxon>Batrachochytrium</taxon>
    </lineage>
</organism>
<name>A0A177WLN3_BATDL</name>
<proteinExistence type="predicted"/>